<comment type="caution">
    <text evidence="1">The sequence shown here is derived from an EMBL/GenBank/DDBJ whole genome shotgun (WGS) entry which is preliminary data.</text>
</comment>
<dbReference type="Proteomes" id="UP001055811">
    <property type="component" value="Linkage Group LG02"/>
</dbReference>
<gene>
    <name evidence="1" type="ORF">L2E82_10086</name>
</gene>
<reference evidence="2" key="1">
    <citation type="journal article" date="2022" name="Mol. Ecol. Resour.">
        <title>The genomes of chicory, endive, great burdock and yacon provide insights into Asteraceae palaeo-polyploidization history and plant inulin production.</title>
        <authorList>
            <person name="Fan W."/>
            <person name="Wang S."/>
            <person name="Wang H."/>
            <person name="Wang A."/>
            <person name="Jiang F."/>
            <person name="Liu H."/>
            <person name="Zhao H."/>
            <person name="Xu D."/>
            <person name="Zhang Y."/>
        </authorList>
    </citation>
    <scope>NUCLEOTIDE SEQUENCE [LARGE SCALE GENOMIC DNA]</scope>
    <source>
        <strain evidence="2">cv. Punajuju</strain>
    </source>
</reference>
<accession>A0ACB9GAR9</accession>
<keyword evidence="2" id="KW-1185">Reference proteome</keyword>
<reference evidence="1 2" key="2">
    <citation type="journal article" date="2022" name="Mol. Ecol. Resour.">
        <title>The genomes of chicory, endive, great burdock and yacon provide insights into Asteraceae paleo-polyploidization history and plant inulin production.</title>
        <authorList>
            <person name="Fan W."/>
            <person name="Wang S."/>
            <person name="Wang H."/>
            <person name="Wang A."/>
            <person name="Jiang F."/>
            <person name="Liu H."/>
            <person name="Zhao H."/>
            <person name="Xu D."/>
            <person name="Zhang Y."/>
        </authorList>
    </citation>
    <scope>NUCLEOTIDE SEQUENCE [LARGE SCALE GENOMIC DNA]</scope>
    <source>
        <strain evidence="2">cv. Punajuju</strain>
        <tissue evidence="1">Leaves</tissue>
    </source>
</reference>
<organism evidence="1 2">
    <name type="scientific">Cichorium intybus</name>
    <name type="common">Chicory</name>
    <dbReference type="NCBI Taxonomy" id="13427"/>
    <lineage>
        <taxon>Eukaryota</taxon>
        <taxon>Viridiplantae</taxon>
        <taxon>Streptophyta</taxon>
        <taxon>Embryophyta</taxon>
        <taxon>Tracheophyta</taxon>
        <taxon>Spermatophyta</taxon>
        <taxon>Magnoliopsida</taxon>
        <taxon>eudicotyledons</taxon>
        <taxon>Gunneridae</taxon>
        <taxon>Pentapetalae</taxon>
        <taxon>asterids</taxon>
        <taxon>campanulids</taxon>
        <taxon>Asterales</taxon>
        <taxon>Asteraceae</taxon>
        <taxon>Cichorioideae</taxon>
        <taxon>Cichorieae</taxon>
        <taxon>Cichoriinae</taxon>
        <taxon>Cichorium</taxon>
    </lineage>
</organism>
<sequence length="175" mass="20035">MLTAKSKRVGEYFVGHFRACSNGKREEELERRECSFPVSLNQRRGYIGDGEDELERVIMGEECKKSNLPPARYHPSMKALGRRIFGRRLKERVKGLKDNMFKGEIPPPIITDRCGFTGKNEERKPRGRGRRPWIDSLWTVVDVNVIPTRVCGVAPLLPKMEVIGARSIIRRRGSV</sequence>
<proteinExistence type="predicted"/>
<evidence type="ECO:0000313" key="1">
    <source>
        <dbReference type="EMBL" id="KAI3780140.1"/>
    </source>
</evidence>
<evidence type="ECO:0000313" key="2">
    <source>
        <dbReference type="Proteomes" id="UP001055811"/>
    </source>
</evidence>
<dbReference type="EMBL" id="CM042010">
    <property type="protein sequence ID" value="KAI3780140.1"/>
    <property type="molecule type" value="Genomic_DNA"/>
</dbReference>
<name>A0ACB9GAR9_CICIN</name>
<protein>
    <submittedName>
        <fullName evidence="1">Uncharacterized protein</fullName>
    </submittedName>
</protein>